<organism evidence="1">
    <name type="scientific">marine sediment metagenome</name>
    <dbReference type="NCBI Taxonomy" id="412755"/>
    <lineage>
        <taxon>unclassified sequences</taxon>
        <taxon>metagenomes</taxon>
        <taxon>ecological metagenomes</taxon>
    </lineage>
</organism>
<gene>
    <name evidence="1" type="ORF">S06H3_40158</name>
</gene>
<protein>
    <submittedName>
        <fullName evidence="1">Uncharacterized protein</fullName>
    </submittedName>
</protein>
<reference evidence="1" key="1">
    <citation type="journal article" date="2014" name="Front. Microbiol.">
        <title>High frequency of phylogenetically diverse reductive dehalogenase-homologous genes in deep subseafloor sedimentary metagenomes.</title>
        <authorList>
            <person name="Kawai M."/>
            <person name="Futagami T."/>
            <person name="Toyoda A."/>
            <person name="Takaki Y."/>
            <person name="Nishi S."/>
            <person name="Hori S."/>
            <person name="Arai W."/>
            <person name="Tsubouchi T."/>
            <person name="Morono Y."/>
            <person name="Uchiyama I."/>
            <person name="Ito T."/>
            <person name="Fujiyama A."/>
            <person name="Inagaki F."/>
            <person name="Takami H."/>
        </authorList>
    </citation>
    <scope>NUCLEOTIDE SEQUENCE</scope>
    <source>
        <strain evidence="1">Expedition CK06-06</strain>
    </source>
</reference>
<comment type="caution">
    <text evidence="1">The sequence shown here is derived from an EMBL/GenBank/DDBJ whole genome shotgun (WGS) entry which is preliminary data.</text>
</comment>
<sequence length="141" mass="15103">MIKPDGLVPFTGDQSLGGYRLTDVGAPVNPNDVVRKADIDCLEPKLDEIILELEHETFIFPEATNLTVDLGLGGAAANVWSGWQEVVDSATNKFSDKFATRAGHISAAQAEEATPADQVFMLEIAYGAAHTVISRARFISG</sequence>
<evidence type="ECO:0000313" key="1">
    <source>
        <dbReference type="EMBL" id="GAI35230.1"/>
    </source>
</evidence>
<accession>X1P860</accession>
<dbReference type="EMBL" id="BARV01024620">
    <property type="protein sequence ID" value="GAI35230.1"/>
    <property type="molecule type" value="Genomic_DNA"/>
</dbReference>
<dbReference type="AlphaFoldDB" id="X1P860"/>
<feature type="non-terminal residue" evidence="1">
    <location>
        <position position="141"/>
    </location>
</feature>
<proteinExistence type="predicted"/>
<name>X1P860_9ZZZZ</name>